<feature type="compositionally biased region" description="Low complexity" evidence="1">
    <location>
        <begin position="62"/>
        <end position="85"/>
    </location>
</feature>
<name>A0ABN6S5I9_9BACT</name>
<feature type="region of interest" description="Disordered" evidence="1">
    <location>
        <begin position="46"/>
        <end position="85"/>
    </location>
</feature>
<dbReference type="SMART" id="SM00834">
    <property type="entry name" value="CxxC_CXXC_SSSS"/>
    <property type="match status" value="1"/>
</dbReference>
<evidence type="ECO:0000259" key="2">
    <source>
        <dbReference type="SMART" id="SM00834"/>
    </source>
</evidence>
<dbReference type="RefSeq" id="WP_281760000.1">
    <property type="nucleotide sequence ID" value="NZ_AP026709.1"/>
</dbReference>
<evidence type="ECO:0000256" key="1">
    <source>
        <dbReference type="SAM" id="MobiDB-lite"/>
    </source>
</evidence>
<accession>A0ABN6S5I9</accession>
<evidence type="ECO:0000313" key="3">
    <source>
        <dbReference type="EMBL" id="BDQ37477.1"/>
    </source>
</evidence>
<feature type="domain" description="Putative regulatory protein FmdB zinc ribbon" evidence="2">
    <location>
        <begin position="1"/>
        <end position="41"/>
    </location>
</feature>
<keyword evidence="4" id="KW-1185">Reference proteome</keyword>
<dbReference type="Pfam" id="PF09723">
    <property type="entry name" value="Zn_ribbon_8"/>
    <property type="match status" value="1"/>
</dbReference>
<gene>
    <name evidence="3" type="ORF">SYK_18370</name>
</gene>
<sequence length="85" mass="8669">MPIFEYKCSDCGHEFEELVFDRDECPPCPKCQSEKTGKLMSAVRSKIAGGASAPESGGGDTDAGSSFSSSSPCSGCSGGDCSNCG</sequence>
<protein>
    <recommendedName>
        <fullName evidence="2">Putative regulatory protein FmdB zinc ribbon domain-containing protein</fullName>
    </recommendedName>
</protein>
<proteinExistence type="predicted"/>
<dbReference type="NCBIfam" id="TIGR02605">
    <property type="entry name" value="CxxC_CxxC_SSSS"/>
    <property type="match status" value="1"/>
</dbReference>
<reference evidence="3 4" key="1">
    <citation type="submission" date="2022-08" db="EMBL/GenBank/DDBJ databases">
        <title>Genome Sequence of the sulphate-reducing bacterium, Pseudodesulfovibrio sp. SYK.</title>
        <authorList>
            <person name="Kondo R."/>
            <person name="Kataoka T."/>
        </authorList>
    </citation>
    <scope>NUCLEOTIDE SEQUENCE [LARGE SCALE GENOMIC DNA]</scope>
    <source>
        <strain evidence="3 4">SYK</strain>
    </source>
</reference>
<dbReference type="InterPro" id="IPR013429">
    <property type="entry name" value="Regulatory_FmdB_Zinc_ribbon"/>
</dbReference>
<dbReference type="Proteomes" id="UP001317742">
    <property type="component" value="Chromosome"/>
</dbReference>
<organism evidence="3 4">
    <name type="scientific">Pseudodesulfovibrio nedwellii</name>
    <dbReference type="NCBI Taxonomy" id="2973072"/>
    <lineage>
        <taxon>Bacteria</taxon>
        <taxon>Pseudomonadati</taxon>
        <taxon>Thermodesulfobacteriota</taxon>
        <taxon>Desulfovibrionia</taxon>
        <taxon>Desulfovibrionales</taxon>
        <taxon>Desulfovibrionaceae</taxon>
    </lineage>
</organism>
<dbReference type="EMBL" id="AP026709">
    <property type="protein sequence ID" value="BDQ37477.1"/>
    <property type="molecule type" value="Genomic_DNA"/>
</dbReference>
<evidence type="ECO:0000313" key="4">
    <source>
        <dbReference type="Proteomes" id="UP001317742"/>
    </source>
</evidence>